<evidence type="ECO:0000313" key="3">
    <source>
        <dbReference type="EMBL" id="PPH78108.1"/>
    </source>
</evidence>
<proteinExistence type="predicted"/>
<protein>
    <submittedName>
        <fullName evidence="2">Uncharacterized protein</fullName>
    </submittedName>
</protein>
<dbReference type="Proteomes" id="UP000237881">
    <property type="component" value="Unassembled WGS sequence"/>
</dbReference>
<evidence type="ECO:0000313" key="4">
    <source>
        <dbReference type="Proteomes" id="UP000237881"/>
    </source>
</evidence>
<evidence type="ECO:0000313" key="5">
    <source>
        <dbReference type="Proteomes" id="UP000239698"/>
    </source>
</evidence>
<dbReference type="EMBL" id="PSVT01000008">
    <property type="protein sequence ID" value="PPH78108.1"/>
    <property type="molecule type" value="Genomic_DNA"/>
</dbReference>
<feature type="region of interest" description="Disordered" evidence="1">
    <location>
        <begin position="1"/>
        <end position="40"/>
    </location>
</feature>
<evidence type="ECO:0000256" key="1">
    <source>
        <dbReference type="SAM" id="MobiDB-lite"/>
    </source>
</evidence>
<dbReference type="Proteomes" id="UP000239698">
    <property type="component" value="Unassembled WGS sequence"/>
</dbReference>
<organism evidence="2 4">
    <name type="scientific">Rathayibacter rathayi</name>
    <name type="common">Corynebacterium rathayi</name>
    <dbReference type="NCBI Taxonomy" id="33887"/>
    <lineage>
        <taxon>Bacteria</taxon>
        <taxon>Bacillati</taxon>
        <taxon>Actinomycetota</taxon>
        <taxon>Actinomycetes</taxon>
        <taxon>Micrococcales</taxon>
        <taxon>Microbacteriaceae</taxon>
        <taxon>Rathayibacter</taxon>
    </lineage>
</organism>
<evidence type="ECO:0000313" key="2">
    <source>
        <dbReference type="EMBL" id="PPF14749.1"/>
    </source>
</evidence>
<reference evidence="4 5" key="1">
    <citation type="submission" date="2018-02" db="EMBL/GenBank/DDBJ databases">
        <title>Bacteriophage NCPPB3778 and a type I-E CRISPR drive the evolution of the US Biological Select Agent, Rathayibacter toxicus.</title>
        <authorList>
            <person name="Davis E.W.II."/>
            <person name="Tabima J.F."/>
            <person name="Weisberg A.J."/>
            <person name="Lopes L.D."/>
            <person name="Wiseman M.S."/>
            <person name="Wiseman M.S."/>
            <person name="Pupko T."/>
            <person name="Belcher M.S."/>
            <person name="Sechler A.J."/>
            <person name="Tancos M.A."/>
            <person name="Schroeder B.K."/>
            <person name="Murray T.D."/>
            <person name="Luster D.G."/>
            <person name="Schneider W.L."/>
            <person name="Rogers E."/>
            <person name="Andreote F.D."/>
            <person name="Grunwald N.J."/>
            <person name="Putnam M.L."/>
            <person name="Chang J.H."/>
        </authorList>
    </citation>
    <scope>NUCLEOTIDE SEQUENCE [LARGE SCALE GENOMIC DNA]</scope>
    <source>
        <strain evidence="3 5">AY1D6</strain>
        <strain evidence="2 4">AY1I9</strain>
    </source>
</reference>
<comment type="caution">
    <text evidence="2">The sequence shown here is derived from an EMBL/GenBank/DDBJ whole genome shotgun (WGS) entry which is preliminary data.</text>
</comment>
<accession>A0ABD6W9J0</accession>
<dbReference type="EMBL" id="PSUL01000009">
    <property type="protein sequence ID" value="PPF14749.1"/>
    <property type="molecule type" value="Genomic_DNA"/>
</dbReference>
<name>A0ABD6W9J0_RATRA</name>
<dbReference type="AlphaFoldDB" id="A0ABD6W9J0"/>
<dbReference type="RefSeq" id="WP_104248774.1">
    <property type="nucleotide sequence ID" value="NZ_PSUD01000012.1"/>
</dbReference>
<keyword evidence="5" id="KW-1185">Reference proteome</keyword>
<sequence length="76" mass="8365">MNENDSPLESRWQAAGGGEVVSDPAAHGAAHDAADDPALSDELLRIEQAPLPERASTYTRLQEQLRLRLENADRDR</sequence>
<gene>
    <name evidence="2" type="ORF">C5C04_06060</name>
    <name evidence="3" type="ORF">C5C40_06050</name>
</gene>